<dbReference type="WBParaSite" id="HPBE_0002434401-mRNA-1">
    <property type="protein sequence ID" value="HPBE_0002434401-mRNA-1"/>
    <property type="gene ID" value="HPBE_0002434401"/>
</dbReference>
<protein>
    <submittedName>
        <fullName evidence="3">DDE_Tnp_1_7 domain-containing protein</fullName>
    </submittedName>
</protein>
<evidence type="ECO:0000313" key="3">
    <source>
        <dbReference type="WBParaSite" id="HPBE_0002434401-mRNA-1"/>
    </source>
</evidence>
<dbReference type="Proteomes" id="UP000050761">
    <property type="component" value="Unassembled WGS sequence"/>
</dbReference>
<evidence type="ECO:0000313" key="2">
    <source>
        <dbReference type="Proteomes" id="UP000050761"/>
    </source>
</evidence>
<accession>A0A3P8HM48</accession>
<accession>A0A183GNS4</accession>
<sequence>MQRPGFDYANTDQSERLALSQEHINRRVLSEYVRVVSMPNPARLQLPELVEKFLEDVVKYTNKDDPYPLTWPTPTGRNGELYNFRVKMTNAFWTHFMNDGKRKLQEYNRKNGSSVHIIRDHTVNITDVENLNLYLRRRILKLFNDQDMTPPEMVVKNGYVTITGMAKMGTKRYRSTELSVLLGLDYNDWNGNAINKMLTVTERRNMEVAKVVKVIITDFVQTSSIGIIWGADHESGFVFVTTLEYARIR</sequence>
<dbReference type="AlphaFoldDB" id="A0A183GNS4"/>
<reference evidence="3" key="2">
    <citation type="submission" date="2019-09" db="UniProtKB">
        <authorList>
            <consortium name="WormBaseParasite"/>
        </authorList>
    </citation>
    <scope>IDENTIFICATION</scope>
</reference>
<organism evidence="2 3">
    <name type="scientific">Heligmosomoides polygyrus</name>
    <name type="common">Parasitic roundworm</name>
    <dbReference type="NCBI Taxonomy" id="6339"/>
    <lineage>
        <taxon>Eukaryota</taxon>
        <taxon>Metazoa</taxon>
        <taxon>Ecdysozoa</taxon>
        <taxon>Nematoda</taxon>
        <taxon>Chromadorea</taxon>
        <taxon>Rhabditida</taxon>
        <taxon>Rhabditina</taxon>
        <taxon>Rhabditomorpha</taxon>
        <taxon>Strongyloidea</taxon>
        <taxon>Heligmosomidae</taxon>
        <taxon>Heligmosomoides</taxon>
    </lineage>
</organism>
<evidence type="ECO:0000313" key="1">
    <source>
        <dbReference type="EMBL" id="VDP44486.1"/>
    </source>
</evidence>
<dbReference type="EMBL" id="UZAH01036217">
    <property type="protein sequence ID" value="VDP44486.1"/>
    <property type="molecule type" value="Genomic_DNA"/>
</dbReference>
<keyword evidence="2" id="KW-1185">Reference proteome</keyword>
<reference evidence="1 2" key="1">
    <citation type="submission" date="2018-11" db="EMBL/GenBank/DDBJ databases">
        <authorList>
            <consortium name="Pathogen Informatics"/>
        </authorList>
    </citation>
    <scope>NUCLEOTIDE SEQUENCE [LARGE SCALE GENOMIC DNA]</scope>
</reference>
<dbReference type="OrthoDB" id="5871161at2759"/>
<gene>
    <name evidence="1" type="ORF">HPBE_LOCUS24344</name>
</gene>
<proteinExistence type="predicted"/>
<name>A0A183GNS4_HELPZ</name>